<reference evidence="2" key="1">
    <citation type="journal article" date="2021" name="PeerJ">
        <title>Extensive microbial diversity within the chicken gut microbiome revealed by metagenomics and culture.</title>
        <authorList>
            <person name="Gilroy R."/>
            <person name="Ravi A."/>
            <person name="Getino M."/>
            <person name="Pursley I."/>
            <person name="Horton D.L."/>
            <person name="Alikhan N.F."/>
            <person name="Baker D."/>
            <person name="Gharbi K."/>
            <person name="Hall N."/>
            <person name="Watson M."/>
            <person name="Adriaenssens E.M."/>
            <person name="Foster-Nyarko E."/>
            <person name="Jarju S."/>
            <person name="Secka A."/>
            <person name="Antonio M."/>
            <person name="Oren A."/>
            <person name="Chaudhuri R.R."/>
            <person name="La Ragione R."/>
            <person name="Hildebrand F."/>
            <person name="Pallen M.J."/>
        </authorList>
    </citation>
    <scope>NUCLEOTIDE SEQUENCE</scope>
    <source>
        <strain evidence="2">ChiSjej2B20-11307</strain>
    </source>
</reference>
<evidence type="ECO:0000256" key="1">
    <source>
        <dbReference type="SAM" id="MobiDB-lite"/>
    </source>
</evidence>
<accession>A0A9D2H954</accession>
<dbReference type="AlphaFoldDB" id="A0A9D2H954"/>
<dbReference type="EMBL" id="DXAK01000034">
    <property type="protein sequence ID" value="HJA06823.1"/>
    <property type="molecule type" value="Genomic_DNA"/>
</dbReference>
<protein>
    <submittedName>
        <fullName evidence="2">Uncharacterized protein</fullName>
    </submittedName>
</protein>
<organism evidence="2 3">
    <name type="scientific">Candidatus Mediterraneibacter pullicola</name>
    <dbReference type="NCBI Taxonomy" id="2838682"/>
    <lineage>
        <taxon>Bacteria</taxon>
        <taxon>Bacillati</taxon>
        <taxon>Bacillota</taxon>
        <taxon>Clostridia</taxon>
        <taxon>Lachnospirales</taxon>
        <taxon>Lachnospiraceae</taxon>
        <taxon>Mediterraneibacter</taxon>
    </lineage>
</organism>
<sequence>MKEENKNRLKKAGKVASGLGKAYAHASLGLAKAAADIALGTHTRTGENIKNRQFSKAADALRNIGQDTSEPSTKASDIPNLKKKEE</sequence>
<name>A0A9D2H954_9FIRM</name>
<feature type="region of interest" description="Disordered" evidence="1">
    <location>
        <begin position="60"/>
        <end position="86"/>
    </location>
</feature>
<gene>
    <name evidence="2" type="ORF">H9798_06760</name>
</gene>
<proteinExistence type="predicted"/>
<comment type="caution">
    <text evidence="2">The sequence shown here is derived from an EMBL/GenBank/DDBJ whole genome shotgun (WGS) entry which is preliminary data.</text>
</comment>
<evidence type="ECO:0000313" key="3">
    <source>
        <dbReference type="Proteomes" id="UP000824223"/>
    </source>
</evidence>
<feature type="compositionally biased region" description="Polar residues" evidence="1">
    <location>
        <begin position="65"/>
        <end position="75"/>
    </location>
</feature>
<dbReference type="Proteomes" id="UP000824223">
    <property type="component" value="Unassembled WGS sequence"/>
</dbReference>
<reference evidence="2" key="2">
    <citation type="submission" date="2021-04" db="EMBL/GenBank/DDBJ databases">
        <authorList>
            <person name="Gilroy R."/>
        </authorList>
    </citation>
    <scope>NUCLEOTIDE SEQUENCE</scope>
    <source>
        <strain evidence="2">ChiSjej2B20-11307</strain>
    </source>
</reference>
<evidence type="ECO:0000313" key="2">
    <source>
        <dbReference type="EMBL" id="HJA06823.1"/>
    </source>
</evidence>